<dbReference type="RefSeq" id="WP_002654749.1">
    <property type="nucleotide sequence ID" value="NZ_CH672377.1"/>
</dbReference>
<dbReference type="PANTHER" id="PTHR30093">
    <property type="entry name" value="GENERAL SECRETION PATHWAY PROTEIN G"/>
    <property type="match status" value="1"/>
</dbReference>
<dbReference type="HOGENOM" id="CLU_041661_0_0_0"/>
<dbReference type="InterPro" id="IPR027558">
    <property type="entry name" value="Pre_pil_HX9DG_C"/>
</dbReference>
<dbReference type="Proteomes" id="UP000004358">
    <property type="component" value="Unassembled WGS sequence"/>
</dbReference>
<evidence type="ECO:0000259" key="1">
    <source>
        <dbReference type="Pfam" id="PF07596"/>
    </source>
</evidence>
<gene>
    <name evidence="2" type="ORF">DSM3645_05765</name>
</gene>
<comment type="caution">
    <text evidence="2">The sequence shown here is derived from an EMBL/GenBank/DDBJ whole genome shotgun (WGS) entry which is preliminary data.</text>
</comment>
<dbReference type="NCBIfam" id="TIGR04294">
    <property type="entry name" value="pre_pil_HX9DG"/>
    <property type="match status" value="1"/>
</dbReference>
<dbReference type="EMBL" id="AANZ01000011">
    <property type="protein sequence ID" value="EAQ80105.1"/>
    <property type="molecule type" value="Genomic_DNA"/>
</dbReference>
<dbReference type="eggNOG" id="COG2165">
    <property type="taxonomic scope" value="Bacteria"/>
</dbReference>
<dbReference type="Gene3D" id="3.30.700.10">
    <property type="entry name" value="Glycoprotein, Type 4 Pilin"/>
    <property type="match status" value="1"/>
</dbReference>
<accession>A3ZU40</accession>
<dbReference type="InterPro" id="IPR045584">
    <property type="entry name" value="Pilin-like"/>
</dbReference>
<organism evidence="2 3">
    <name type="scientific">Blastopirellula marina DSM 3645</name>
    <dbReference type="NCBI Taxonomy" id="314230"/>
    <lineage>
        <taxon>Bacteria</taxon>
        <taxon>Pseudomonadati</taxon>
        <taxon>Planctomycetota</taxon>
        <taxon>Planctomycetia</taxon>
        <taxon>Pirellulales</taxon>
        <taxon>Pirellulaceae</taxon>
        <taxon>Blastopirellula</taxon>
    </lineage>
</organism>
<dbReference type="AlphaFoldDB" id="A3ZU40"/>
<dbReference type="SUPFAM" id="SSF54523">
    <property type="entry name" value="Pili subunits"/>
    <property type="match status" value="1"/>
</dbReference>
<dbReference type="NCBIfam" id="TIGR02532">
    <property type="entry name" value="IV_pilin_GFxxxE"/>
    <property type="match status" value="1"/>
</dbReference>
<protein>
    <submittedName>
        <fullName evidence="2">Probable fimbrial protein</fullName>
    </submittedName>
</protein>
<reference evidence="2 3" key="1">
    <citation type="submission" date="2006-02" db="EMBL/GenBank/DDBJ databases">
        <authorList>
            <person name="Amann R."/>
            <person name="Ferriera S."/>
            <person name="Johnson J."/>
            <person name="Kravitz S."/>
            <person name="Halpern A."/>
            <person name="Remington K."/>
            <person name="Beeson K."/>
            <person name="Tran B."/>
            <person name="Rogers Y.-H."/>
            <person name="Friedman R."/>
            <person name="Venter J.C."/>
        </authorList>
    </citation>
    <scope>NUCLEOTIDE SEQUENCE [LARGE SCALE GENOMIC DNA]</scope>
    <source>
        <strain evidence="2 3">DSM 3645</strain>
    </source>
</reference>
<dbReference type="PANTHER" id="PTHR30093:SF2">
    <property type="entry name" value="TYPE II SECRETION SYSTEM PROTEIN H"/>
    <property type="match status" value="1"/>
</dbReference>
<dbReference type="Pfam" id="PF07596">
    <property type="entry name" value="SBP_bac_10"/>
    <property type="match status" value="1"/>
</dbReference>
<feature type="domain" description="DUF1559" evidence="1">
    <location>
        <begin position="31"/>
        <end position="314"/>
    </location>
</feature>
<evidence type="ECO:0000313" key="3">
    <source>
        <dbReference type="Proteomes" id="UP000004358"/>
    </source>
</evidence>
<dbReference type="InterPro" id="IPR011453">
    <property type="entry name" value="DUF1559"/>
</dbReference>
<dbReference type="STRING" id="314230.DSM3645_05765"/>
<sequence>MKRRIGFTLVELLVVIAIIGVLIALLLPAVQQAREAARRMTCSNNLKQLSLAMHNYHDVHQVFPPAVLMPSADRKGGASWLTRLLPQMEQNAAYDQMTFVDTDWSDQIGPNRNWQVTNELRVSALNCPSSTMLNTRKRATSSGTQALGAPAEIEYQIADYVGNAGSYFSGANVTEDATPGEWGIYGYVTWNGTLVSIDEKNSRAIGFRDVVDGTSNTITIGEQSSFYNGPNCAAGNCDWRGGSWDGGAWSCGVGGWDEWWLNVATVRHGINWNGTGIGHNQPYYRHTIFRSQHPGGAQMARADGSVAFYAETTGLQTLMSLFDRADGAVISND</sequence>
<evidence type="ECO:0000313" key="2">
    <source>
        <dbReference type="EMBL" id="EAQ80105.1"/>
    </source>
</evidence>
<dbReference type="InterPro" id="IPR012902">
    <property type="entry name" value="N_methyl_site"/>
</dbReference>
<proteinExistence type="predicted"/>
<name>A3ZU40_9BACT</name>
<dbReference type="OrthoDB" id="280382at2"/>
<dbReference type="Pfam" id="PF07963">
    <property type="entry name" value="N_methyl"/>
    <property type="match status" value="1"/>
</dbReference>